<sequence length="93" mass="10358">MVELDKLQAMAKRGEWDQIVTVVVSEQGKPSERQLRPVLATALLVDAFSAATDPNEPPPLGNFYIDTIRLAAFEVLLNDKIPLPEQLHILHLT</sequence>
<evidence type="ECO:0000313" key="1">
    <source>
        <dbReference type="EMBL" id="OGD62799.1"/>
    </source>
</evidence>
<protein>
    <submittedName>
        <fullName evidence="1">Uncharacterized protein</fullName>
    </submittedName>
</protein>
<comment type="caution">
    <text evidence="1">The sequence shown here is derived from an EMBL/GenBank/DDBJ whole genome shotgun (WGS) entry which is preliminary data.</text>
</comment>
<dbReference type="AlphaFoldDB" id="A0A1F5E5W1"/>
<organism evidence="1 2">
    <name type="scientific">Candidatus Beckwithbacteria bacterium RBG_13_42_9</name>
    <dbReference type="NCBI Taxonomy" id="1797457"/>
    <lineage>
        <taxon>Bacteria</taxon>
        <taxon>Candidatus Beckwithiibacteriota</taxon>
    </lineage>
</organism>
<name>A0A1F5E5W1_9BACT</name>
<accession>A0A1F5E5W1</accession>
<gene>
    <name evidence="1" type="ORF">A2160_05520</name>
</gene>
<dbReference type="Proteomes" id="UP000177006">
    <property type="component" value="Unassembled WGS sequence"/>
</dbReference>
<dbReference type="EMBL" id="MEZK01000016">
    <property type="protein sequence ID" value="OGD62799.1"/>
    <property type="molecule type" value="Genomic_DNA"/>
</dbReference>
<reference evidence="1 2" key="1">
    <citation type="journal article" date="2016" name="Nat. Commun.">
        <title>Thousands of microbial genomes shed light on interconnected biogeochemical processes in an aquifer system.</title>
        <authorList>
            <person name="Anantharaman K."/>
            <person name="Brown C.T."/>
            <person name="Hug L.A."/>
            <person name="Sharon I."/>
            <person name="Castelle C.J."/>
            <person name="Probst A.J."/>
            <person name="Thomas B.C."/>
            <person name="Singh A."/>
            <person name="Wilkins M.J."/>
            <person name="Karaoz U."/>
            <person name="Brodie E.L."/>
            <person name="Williams K.H."/>
            <person name="Hubbard S.S."/>
            <person name="Banfield J.F."/>
        </authorList>
    </citation>
    <scope>NUCLEOTIDE SEQUENCE [LARGE SCALE GENOMIC DNA]</scope>
</reference>
<proteinExistence type="predicted"/>
<evidence type="ECO:0000313" key="2">
    <source>
        <dbReference type="Proteomes" id="UP000177006"/>
    </source>
</evidence>